<dbReference type="OrthoDB" id="3259198at2759"/>
<reference evidence="1" key="1">
    <citation type="submission" date="2021-03" db="EMBL/GenBank/DDBJ databases">
        <title>Draft genome sequence of rust myrtle Austropuccinia psidii MF-1, a brazilian biotype.</title>
        <authorList>
            <person name="Quecine M.C."/>
            <person name="Pachon D.M.R."/>
            <person name="Bonatelli M.L."/>
            <person name="Correr F.H."/>
            <person name="Franceschini L.M."/>
            <person name="Leite T.F."/>
            <person name="Margarido G.R.A."/>
            <person name="Almeida C.A."/>
            <person name="Ferrarezi J.A."/>
            <person name="Labate C.A."/>
        </authorList>
    </citation>
    <scope>NUCLEOTIDE SEQUENCE</scope>
    <source>
        <strain evidence="1">MF-1</strain>
    </source>
</reference>
<protein>
    <submittedName>
        <fullName evidence="1">Uncharacterized protein</fullName>
    </submittedName>
</protein>
<dbReference type="EMBL" id="AVOT02031794">
    <property type="protein sequence ID" value="MBW0525412.1"/>
    <property type="molecule type" value="Genomic_DNA"/>
</dbReference>
<sequence>MAHISSRTLSQPPVCSVSWHCLLASKLLPQPLLFTDYHILVNYQSCLILNHMAEEFLSSDFYEDENDDYQLGQDFELIGRHAGKQNFNQPKKRRRIRPDVYGYYENLTPNDEWPEDKGIFKYTYVGITG</sequence>
<accession>A0A9Q3ESX5</accession>
<name>A0A9Q3ESX5_9BASI</name>
<dbReference type="AlphaFoldDB" id="A0A9Q3ESX5"/>
<evidence type="ECO:0000313" key="1">
    <source>
        <dbReference type="EMBL" id="MBW0525412.1"/>
    </source>
</evidence>
<dbReference type="Proteomes" id="UP000765509">
    <property type="component" value="Unassembled WGS sequence"/>
</dbReference>
<keyword evidence="2" id="KW-1185">Reference proteome</keyword>
<proteinExistence type="predicted"/>
<gene>
    <name evidence="1" type="ORF">O181_065127</name>
</gene>
<comment type="caution">
    <text evidence="1">The sequence shown here is derived from an EMBL/GenBank/DDBJ whole genome shotgun (WGS) entry which is preliminary data.</text>
</comment>
<evidence type="ECO:0000313" key="2">
    <source>
        <dbReference type="Proteomes" id="UP000765509"/>
    </source>
</evidence>
<organism evidence="1 2">
    <name type="scientific">Austropuccinia psidii MF-1</name>
    <dbReference type="NCBI Taxonomy" id="1389203"/>
    <lineage>
        <taxon>Eukaryota</taxon>
        <taxon>Fungi</taxon>
        <taxon>Dikarya</taxon>
        <taxon>Basidiomycota</taxon>
        <taxon>Pucciniomycotina</taxon>
        <taxon>Pucciniomycetes</taxon>
        <taxon>Pucciniales</taxon>
        <taxon>Sphaerophragmiaceae</taxon>
        <taxon>Austropuccinia</taxon>
    </lineage>
</organism>